<evidence type="ECO:0000313" key="4">
    <source>
        <dbReference type="Proteomes" id="UP000076580"/>
    </source>
</evidence>
<dbReference type="InterPro" id="IPR026907">
    <property type="entry name" value="GCIP-like"/>
</dbReference>
<evidence type="ECO:0000313" key="3">
    <source>
        <dbReference type="EMBL" id="KYK56553.1"/>
    </source>
</evidence>
<dbReference type="STRING" id="98403.A0A151GHF3"/>
<comment type="caution">
    <text evidence="3">The sequence shown here is derived from an EMBL/GenBank/DDBJ whole genome shotgun (WGS) entry which is preliminary data.</text>
</comment>
<dbReference type="AlphaFoldDB" id="A0A151GHF3"/>
<dbReference type="InterPro" id="IPR049317">
    <property type="entry name" value="GCIP-like_N"/>
</dbReference>
<keyword evidence="4" id="KW-1185">Reference proteome</keyword>
<dbReference type="Pfam" id="PF13324">
    <property type="entry name" value="GCIP_N"/>
    <property type="match status" value="1"/>
</dbReference>
<organism evidence="3 4">
    <name type="scientific">Drechmeria coniospora</name>
    <name type="common">Nematophagous fungus</name>
    <name type="synonym">Meria coniospora</name>
    <dbReference type="NCBI Taxonomy" id="98403"/>
    <lineage>
        <taxon>Eukaryota</taxon>
        <taxon>Fungi</taxon>
        <taxon>Dikarya</taxon>
        <taxon>Ascomycota</taxon>
        <taxon>Pezizomycotina</taxon>
        <taxon>Sordariomycetes</taxon>
        <taxon>Hypocreomycetidae</taxon>
        <taxon>Hypocreales</taxon>
        <taxon>Ophiocordycipitaceae</taxon>
        <taxon>Drechmeria</taxon>
    </lineage>
</organism>
<gene>
    <name evidence="3" type="ORF">DCS_03553</name>
</gene>
<dbReference type="EMBL" id="LAYC01000002">
    <property type="protein sequence ID" value="KYK56553.1"/>
    <property type="molecule type" value="Genomic_DNA"/>
</dbReference>
<dbReference type="Proteomes" id="UP000076580">
    <property type="component" value="Chromosome 02"/>
</dbReference>
<protein>
    <recommendedName>
        <fullName evidence="2">Cyclin-D1-binding protein 1-like N-terminal domain-containing protein</fullName>
    </recommendedName>
</protein>
<dbReference type="PANTHER" id="PTHR15492:SF1">
    <property type="entry name" value="CYCLIN-D1-BINDING PROTEIN 1"/>
    <property type="match status" value="1"/>
</dbReference>
<proteinExistence type="predicted"/>
<dbReference type="RefSeq" id="XP_040655905.1">
    <property type="nucleotide sequence ID" value="XM_040800872.1"/>
</dbReference>
<feature type="region of interest" description="Disordered" evidence="1">
    <location>
        <begin position="208"/>
        <end position="232"/>
    </location>
</feature>
<name>A0A151GHF3_DRECN</name>
<feature type="compositionally biased region" description="Acidic residues" evidence="1">
    <location>
        <begin position="209"/>
        <end position="225"/>
    </location>
</feature>
<dbReference type="Gene3D" id="1.20.1410.10">
    <property type="entry name" value="I/LWEQ domain"/>
    <property type="match status" value="1"/>
</dbReference>
<evidence type="ECO:0000259" key="2">
    <source>
        <dbReference type="Pfam" id="PF13324"/>
    </source>
</evidence>
<dbReference type="GeneID" id="63716196"/>
<dbReference type="PANTHER" id="PTHR15492">
    <property type="entry name" value="CYCLIN D1-BINDING PROTEIN 1"/>
    <property type="match status" value="1"/>
</dbReference>
<sequence>MARPTEASLQSLDSIIRTASVLLAQLQEVLSDIQKNPHPSGQSEAATASPPVNALALAHDSASLIRAHGTKISLLIINEPFSANAVSSVLRELLHGPVPALALAPQECTADKYTTAVRRELASRCRKVLADLHELLAKIPKNGQSLSSDEKSGIAAGGRGSIPATGILWSACDDVIGIANNGIAHFYAAKLGHWKSLLGDIMEELKEWAEEDSDEDDEDEDDDGEDYHGDERGEADDAAQAMVDELFNSQPHIPRLDPDSIRPRLDVTLKRLRLVTLLYDAAIKRRFKTLPAVPLPSSSTTALRLDELANVLESLPSSFDDLAAAFYDLQPQAIDDAMEKCFVDALAASELLAKTWDDKTDEFSTWLGKFQSEMQGKKLPPKNGSAVSAK</sequence>
<accession>A0A151GHF3</accession>
<feature type="domain" description="Cyclin-D1-binding protein 1-like N-terminal" evidence="2">
    <location>
        <begin position="61"/>
        <end position="211"/>
    </location>
</feature>
<dbReference type="GO" id="GO:0005634">
    <property type="term" value="C:nucleus"/>
    <property type="evidence" value="ECO:0007669"/>
    <property type="project" value="TreeGrafter"/>
</dbReference>
<reference evidence="3 4" key="1">
    <citation type="journal article" date="2016" name="Sci. Rep.">
        <title>Insights into Adaptations to a Near-Obligate Nematode Endoparasitic Lifestyle from the Finished Genome of Drechmeria coniospora.</title>
        <authorList>
            <person name="Zhang L."/>
            <person name="Zhou Z."/>
            <person name="Guo Q."/>
            <person name="Fokkens L."/>
            <person name="Miskei M."/>
            <person name="Pocsi I."/>
            <person name="Zhang W."/>
            <person name="Chen M."/>
            <person name="Wang L."/>
            <person name="Sun Y."/>
            <person name="Donzelli B.G."/>
            <person name="Gibson D.M."/>
            <person name="Nelson D.R."/>
            <person name="Luo J.G."/>
            <person name="Rep M."/>
            <person name="Liu H."/>
            <person name="Yang S."/>
            <person name="Wang J."/>
            <person name="Krasnoff S.B."/>
            <person name="Xu Y."/>
            <person name="Molnar I."/>
            <person name="Lin M."/>
        </authorList>
    </citation>
    <scope>NUCLEOTIDE SEQUENCE [LARGE SCALE GENOMIC DNA]</scope>
    <source>
        <strain evidence="3 4">ARSEF 6962</strain>
    </source>
</reference>
<dbReference type="InParanoid" id="A0A151GHF3"/>
<evidence type="ECO:0000256" key="1">
    <source>
        <dbReference type="SAM" id="MobiDB-lite"/>
    </source>
</evidence>